<protein>
    <recommendedName>
        <fullName evidence="1">Putative restriction endonuclease domain-containing protein</fullName>
    </recommendedName>
</protein>
<dbReference type="AlphaFoldDB" id="I3YDD3"/>
<dbReference type="Proteomes" id="UP000006062">
    <property type="component" value="Chromosome"/>
</dbReference>
<name>I3YDD3_THIV6</name>
<organism evidence="2 3">
    <name type="scientific">Thiocystis violascens (strain ATCC 17096 / DSM 198 / 6111)</name>
    <name type="common">Chromatium violascens</name>
    <dbReference type="NCBI Taxonomy" id="765911"/>
    <lineage>
        <taxon>Bacteria</taxon>
        <taxon>Pseudomonadati</taxon>
        <taxon>Pseudomonadota</taxon>
        <taxon>Gammaproteobacteria</taxon>
        <taxon>Chromatiales</taxon>
        <taxon>Chromatiaceae</taxon>
        <taxon>Thiocystis</taxon>
    </lineage>
</organism>
<sequence>MRGFRMVQTQTQPELSTYADYRTWPNERRDELIEGMAYAMAPAPSINHQRIAKRRIYEAAGVREYWLVHPEERLLMIYRLEQGVYGKPDVQELTGTTNVGILPEVAIQWDEAPAARDAE</sequence>
<dbReference type="CDD" id="cd06260">
    <property type="entry name" value="DUF820-like"/>
    <property type="match status" value="1"/>
</dbReference>
<evidence type="ECO:0000313" key="2">
    <source>
        <dbReference type="EMBL" id="AFL75001.1"/>
    </source>
</evidence>
<dbReference type="EMBL" id="CP003154">
    <property type="protein sequence ID" value="AFL75001.1"/>
    <property type="molecule type" value="Genomic_DNA"/>
</dbReference>
<gene>
    <name evidence="2" type="ordered locus">Thivi_3124</name>
</gene>
<proteinExistence type="predicted"/>
<reference evidence="2 3" key="1">
    <citation type="submission" date="2012-06" db="EMBL/GenBank/DDBJ databases">
        <title>Complete sequence of Thiocystis violascens DSM 198.</title>
        <authorList>
            <consortium name="US DOE Joint Genome Institute"/>
            <person name="Lucas S."/>
            <person name="Han J."/>
            <person name="Lapidus A."/>
            <person name="Cheng J.-F."/>
            <person name="Goodwin L."/>
            <person name="Pitluck S."/>
            <person name="Peters L."/>
            <person name="Ovchinnikova G."/>
            <person name="Teshima H."/>
            <person name="Detter J.C."/>
            <person name="Han C."/>
            <person name="Tapia R."/>
            <person name="Land M."/>
            <person name="Hauser L."/>
            <person name="Kyrpides N."/>
            <person name="Ivanova N."/>
            <person name="Pagani I."/>
            <person name="Vogl K."/>
            <person name="Liu Z."/>
            <person name="Frigaard N.-U."/>
            <person name="Bryant D."/>
            <person name="Woyke T."/>
        </authorList>
    </citation>
    <scope>NUCLEOTIDE SEQUENCE [LARGE SCALE GENOMIC DNA]</scope>
    <source>
        <strain evidence="3">ATCC 17096 / DSM 198 / 6111</strain>
    </source>
</reference>
<dbReference type="STRING" id="765911.Thivi_3124"/>
<dbReference type="Gene3D" id="3.90.1570.10">
    <property type="entry name" value="tt1808, chain A"/>
    <property type="match status" value="2"/>
</dbReference>
<dbReference type="HOGENOM" id="CLU_2060385_0_0_6"/>
<evidence type="ECO:0000313" key="3">
    <source>
        <dbReference type="Proteomes" id="UP000006062"/>
    </source>
</evidence>
<dbReference type="InterPro" id="IPR011335">
    <property type="entry name" value="Restrct_endonuc-II-like"/>
</dbReference>
<feature type="domain" description="Putative restriction endonuclease" evidence="1">
    <location>
        <begin position="50"/>
        <end position="104"/>
    </location>
</feature>
<dbReference type="InterPro" id="IPR008538">
    <property type="entry name" value="Uma2"/>
</dbReference>
<dbReference type="Pfam" id="PF05685">
    <property type="entry name" value="Uma2"/>
    <property type="match status" value="1"/>
</dbReference>
<dbReference type="KEGG" id="tvi:Thivi_3124"/>
<accession>I3YDD3</accession>
<keyword evidence="3" id="KW-1185">Reference proteome</keyword>
<dbReference type="eggNOG" id="COG4636">
    <property type="taxonomic scope" value="Bacteria"/>
</dbReference>
<dbReference type="InterPro" id="IPR012296">
    <property type="entry name" value="Nuclease_put_TT1808"/>
</dbReference>
<dbReference type="SUPFAM" id="SSF52980">
    <property type="entry name" value="Restriction endonuclease-like"/>
    <property type="match status" value="1"/>
</dbReference>
<evidence type="ECO:0000259" key="1">
    <source>
        <dbReference type="Pfam" id="PF05685"/>
    </source>
</evidence>